<gene>
    <name evidence="1" type="ORF">F4821DRAFT_84828</name>
</gene>
<comment type="caution">
    <text evidence="1">The sequence shown here is derived from an EMBL/GenBank/DDBJ whole genome shotgun (WGS) entry which is preliminary data.</text>
</comment>
<dbReference type="Proteomes" id="UP001497680">
    <property type="component" value="Unassembled WGS sequence"/>
</dbReference>
<organism evidence="1 2">
    <name type="scientific">Hypoxylon rubiginosum</name>
    <dbReference type="NCBI Taxonomy" id="110542"/>
    <lineage>
        <taxon>Eukaryota</taxon>
        <taxon>Fungi</taxon>
        <taxon>Dikarya</taxon>
        <taxon>Ascomycota</taxon>
        <taxon>Pezizomycotina</taxon>
        <taxon>Sordariomycetes</taxon>
        <taxon>Xylariomycetidae</taxon>
        <taxon>Xylariales</taxon>
        <taxon>Hypoxylaceae</taxon>
        <taxon>Hypoxylon</taxon>
    </lineage>
</organism>
<protein>
    <submittedName>
        <fullName evidence="1">Uncharacterized protein</fullName>
    </submittedName>
</protein>
<dbReference type="EMBL" id="MU394300">
    <property type="protein sequence ID" value="KAI6088561.1"/>
    <property type="molecule type" value="Genomic_DNA"/>
</dbReference>
<sequence>MASFSRYITQLYAFITNPEPRPGLHPIPGSKPLTPGAAILPPLVYYVALLLLAPPPPPFIDSIYVKTIRNLLALLAGILFFRLPLAYHVPQSIGLTYQLGLVGLYGGCRVMDAFFISPYFFRHVPRRVVYVHKPRVQTPNLEDIGATKEWTDGGVKEPYFHLEKKNTANTETTAVKVTQVDSAPGSAATQTNQGRRSSISGSSISISEVARRMSTSIPDAACDSYFAVQRTLHGPDPQPVLETATTESGWPRTLRDRASWALELELSMRGVGFTWTTADVRHTRKTWLPTVGNRVHSILVHVLPVLVASWFVVRSIYVRYLAAAAAGSSVGDNDERPSRELFDDRLPLLAQLLLTGALGAFLMAAFSLGHSLFAIMLSPLAPGPLAFFPPLYSVRIWDITSVRGFWSYGWHRLFARLFLVYGVWPGEWAERCLTGKGPGEPADVGKVLGGFLSSAFVHSFSVRGVLGGDWSSAAGEAKFFALNGLAVVVEGAVARAVRNLRKRSGCSERMWYDGWIGRVWWIAVILGSGRNFTRGWVKSGLVRETAFIY</sequence>
<evidence type="ECO:0000313" key="2">
    <source>
        <dbReference type="Proteomes" id="UP001497680"/>
    </source>
</evidence>
<proteinExistence type="predicted"/>
<keyword evidence="2" id="KW-1185">Reference proteome</keyword>
<reference evidence="1 2" key="1">
    <citation type="journal article" date="2022" name="New Phytol.">
        <title>Ecological generalism drives hyperdiversity of secondary metabolite gene clusters in xylarialean endophytes.</title>
        <authorList>
            <person name="Franco M.E.E."/>
            <person name="Wisecaver J.H."/>
            <person name="Arnold A.E."/>
            <person name="Ju Y.M."/>
            <person name="Slot J.C."/>
            <person name="Ahrendt S."/>
            <person name="Moore L.P."/>
            <person name="Eastman K.E."/>
            <person name="Scott K."/>
            <person name="Konkel Z."/>
            <person name="Mondo S.J."/>
            <person name="Kuo A."/>
            <person name="Hayes R.D."/>
            <person name="Haridas S."/>
            <person name="Andreopoulos B."/>
            <person name="Riley R."/>
            <person name="LaButti K."/>
            <person name="Pangilinan J."/>
            <person name="Lipzen A."/>
            <person name="Amirebrahimi M."/>
            <person name="Yan J."/>
            <person name="Adam C."/>
            <person name="Keymanesh K."/>
            <person name="Ng V."/>
            <person name="Louie K."/>
            <person name="Northen T."/>
            <person name="Drula E."/>
            <person name="Henrissat B."/>
            <person name="Hsieh H.M."/>
            <person name="Youens-Clark K."/>
            <person name="Lutzoni F."/>
            <person name="Miadlikowska J."/>
            <person name="Eastwood D.C."/>
            <person name="Hamelin R.C."/>
            <person name="Grigoriev I.V."/>
            <person name="U'Ren J.M."/>
        </authorList>
    </citation>
    <scope>NUCLEOTIDE SEQUENCE [LARGE SCALE GENOMIC DNA]</scope>
    <source>
        <strain evidence="1 2">ER1909</strain>
    </source>
</reference>
<name>A0ACC0D737_9PEZI</name>
<evidence type="ECO:0000313" key="1">
    <source>
        <dbReference type="EMBL" id="KAI6088561.1"/>
    </source>
</evidence>
<accession>A0ACC0D737</accession>